<evidence type="ECO:0000313" key="3">
    <source>
        <dbReference type="Proteomes" id="UP001305779"/>
    </source>
</evidence>
<proteinExistence type="predicted"/>
<sequence>MASADLFPFAPSYTQTISTAKGPVKINLKQPNYELSAVPELQSSVVPERHPLKFRPSDSHRRWHRQSEEDPYQDVFSF</sequence>
<reference evidence="2 3" key="1">
    <citation type="journal article" date="2023" name="G3 (Bethesda)">
        <title>A chromosome-level genome assembly of Zasmidium syzygii isolated from banana leaves.</title>
        <authorList>
            <person name="van Westerhoven A.C."/>
            <person name="Mehrabi R."/>
            <person name="Talebi R."/>
            <person name="Steentjes M.B.F."/>
            <person name="Corcolon B."/>
            <person name="Chong P.A."/>
            <person name="Kema G.H.J."/>
            <person name="Seidl M.F."/>
        </authorList>
    </citation>
    <scope>NUCLEOTIDE SEQUENCE [LARGE SCALE GENOMIC DNA]</scope>
    <source>
        <strain evidence="2 3">P124</strain>
    </source>
</reference>
<name>A0ABR0EJV9_ZASCE</name>
<keyword evidence="3" id="KW-1185">Reference proteome</keyword>
<feature type="region of interest" description="Disordered" evidence="1">
    <location>
        <begin position="51"/>
        <end position="78"/>
    </location>
</feature>
<dbReference type="EMBL" id="JAXOVC010000005">
    <property type="protein sequence ID" value="KAK4501826.1"/>
    <property type="molecule type" value="Genomic_DNA"/>
</dbReference>
<dbReference type="Proteomes" id="UP001305779">
    <property type="component" value="Unassembled WGS sequence"/>
</dbReference>
<feature type="compositionally biased region" description="Basic and acidic residues" evidence="1">
    <location>
        <begin position="51"/>
        <end position="68"/>
    </location>
</feature>
<organism evidence="2 3">
    <name type="scientific">Zasmidium cellare</name>
    <name type="common">Wine cellar mold</name>
    <name type="synonym">Racodium cellare</name>
    <dbReference type="NCBI Taxonomy" id="395010"/>
    <lineage>
        <taxon>Eukaryota</taxon>
        <taxon>Fungi</taxon>
        <taxon>Dikarya</taxon>
        <taxon>Ascomycota</taxon>
        <taxon>Pezizomycotina</taxon>
        <taxon>Dothideomycetes</taxon>
        <taxon>Dothideomycetidae</taxon>
        <taxon>Mycosphaerellales</taxon>
        <taxon>Mycosphaerellaceae</taxon>
        <taxon>Zasmidium</taxon>
    </lineage>
</organism>
<evidence type="ECO:0000256" key="1">
    <source>
        <dbReference type="SAM" id="MobiDB-lite"/>
    </source>
</evidence>
<gene>
    <name evidence="2" type="ORF">PRZ48_007635</name>
</gene>
<protein>
    <submittedName>
        <fullName evidence="2">Uncharacterized protein</fullName>
    </submittedName>
</protein>
<comment type="caution">
    <text evidence="2">The sequence shown here is derived from an EMBL/GenBank/DDBJ whole genome shotgun (WGS) entry which is preliminary data.</text>
</comment>
<accession>A0ABR0EJV9</accession>
<evidence type="ECO:0000313" key="2">
    <source>
        <dbReference type="EMBL" id="KAK4501826.1"/>
    </source>
</evidence>